<comment type="caution">
    <text evidence="2">The sequence shown here is derived from an EMBL/GenBank/DDBJ whole genome shotgun (WGS) entry which is preliminary data.</text>
</comment>
<evidence type="ECO:0000256" key="1">
    <source>
        <dbReference type="SAM" id="Phobius"/>
    </source>
</evidence>
<sequence length="110" mass="12195">MFWQNVRQVVSNLPLVLCESYDAKDVSLNRVIIAMLAVTVLVIVYRMLLYPDTAINLTDMLDKVLTALGLQLASNTVKRGLDTWRQVKGGKEIAENNISGAQANCTAEQK</sequence>
<keyword evidence="1" id="KW-0472">Membrane</keyword>
<organism evidence="2 3">
    <name type="scientific">Anaerospora hongkongensis</name>
    <dbReference type="NCBI Taxonomy" id="244830"/>
    <lineage>
        <taxon>Bacteria</taxon>
        <taxon>Bacillati</taxon>
        <taxon>Bacillota</taxon>
        <taxon>Negativicutes</taxon>
        <taxon>Selenomonadales</taxon>
        <taxon>Sporomusaceae</taxon>
        <taxon>Anaerospora</taxon>
    </lineage>
</organism>
<name>A0A4R1QBX4_9FIRM</name>
<proteinExistence type="predicted"/>
<keyword evidence="1" id="KW-1133">Transmembrane helix</keyword>
<feature type="transmembrane region" description="Helical" evidence="1">
    <location>
        <begin position="31"/>
        <end position="50"/>
    </location>
</feature>
<reference evidence="2 3" key="1">
    <citation type="submission" date="2019-03" db="EMBL/GenBank/DDBJ databases">
        <title>Genomic Encyclopedia of Type Strains, Phase IV (KMG-IV): sequencing the most valuable type-strain genomes for metagenomic binning, comparative biology and taxonomic classification.</title>
        <authorList>
            <person name="Goeker M."/>
        </authorList>
    </citation>
    <scope>NUCLEOTIDE SEQUENCE [LARGE SCALE GENOMIC DNA]</scope>
    <source>
        <strain evidence="2 3">DSM 15969</strain>
    </source>
</reference>
<protein>
    <submittedName>
        <fullName evidence="2">Uncharacterized protein</fullName>
    </submittedName>
</protein>
<dbReference type="Proteomes" id="UP000295063">
    <property type="component" value="Unassembled WGS sequence"/>
</dbReference>
<dbReference type="AlphaFoldDB" id="A0A4R1QBX4"/>
<keyword evidence="3" id="KW-1185">Reference proteome</keyword>
<evidence type="ECO:0000313" key="2">
    <source>
        <dbReference type="EMBL" id="TCL39941.1"/>
    </source>
</evidence>
<dbReference type="OrthoDB" id="9839164at2"/>
<keyword evidence="1" id="KW-0812">Transmembrane</keyword>
<evidence type="ECO:0000313" key="3">
    <source>
        <dbReference type="Proteomes" id="UP000295063"/>
    </source>
</evidence>
<dbReference type="EMBL" id="SLUI01000001">
    <property type="protein sequence ID" value="TCL39941.1"/>
    <property type="molecule type" value="Genomic_DNA"/>
</dbReference>
<accession>A0A4R1QBX4</accession>
<gene>
    <name evidence="2" type="ORF">EV210_101139</name>
</gene>
<dbReference type="RefSeq" id="WP_132074022.1">
    <property type="nucleotide sequence ID" value="NZ_SLUI01000001.1"/>
</dbReference>